<reference evidence="3" key="1">
    <citation type="submission" date="2023-07" db="EMBL/GenBank/DDBJ databases">
        <title>30 novel species of actinomycetes from the DSMZ collection.</title>
        <authorList>
            <person name="Nouioui I."/>
        </authorList>
    </citation>
    <scope>NUCLEOTIDE SEQUENCE [LARGE SCALE GENOMIC DNA]</scope>
    <source>
        <strain evidence="3">DSM 41982</strain>
    </source>
</reference>
<evidence type="ECO:0000313" key="3">
    <source>
        <dbReference type="Proteomes" id="UP001183607"/>
    </source>
</evidence>
<dbReference type="GO" id="GO:0008168">
    <property type="term" value="F:methyltransferase activity"/>
    <property type="evidence" value="ECO:0007669"/>
    <property type="project" value="UniProtKB-KW"/>
</dbReference>
<dbReference type="PANTHER" id="PTHR42912">
    <property type="entry name" value="METHYLTRANSFERASE"/>
    <property type="match status" value="1"/>
</dbReference>
<gene>
    <name evidence="2" type="ORF">RM574_28690</name>
</gene>
<comment type="caution">
    <text evidence="2">The sequence shown here is derived from an EMBL/GenBank/DDBJ whole genome shotgun (WGS) entry which is preliminary data.</text>
</comment>
<protein>
    <submittedName>
        <fullName evidence="2">Class I SAM-dependent methyltransferase</fullName>
        <ecNumber evidence="2">2.1.1.-</ecNumber>
    </submittedName>
</protein>
<evidence type="ECO:0000313" key="2">
    <source>
        <dbReference type="EMBL" id="MDT0419458.1"/>
    </source>
</evidence>
<dbReference type="Proteomes" id="UP001183607">
    <property type="component" value="Unassembled WGS sequence"/>
</dbReference>
<proteinExistence type="predicted"/>
<name>A0ABD5EFP3_9ACTN</name>
<dbReference type="Gene3D" id="3.40.50.150">
    <property type="entry name" value="Vaccinia Virus protein VP39"/>
    <property type="match status" value="1"/>
</dbReference>
<dbReference type="Pfam" id="PF13649">
    <property type="entry name" value="Methyltransf_25"/>
    <property type="match status" value="1"/>
</dbReference>
<dbReference type="CDD" id="cd02440">
    <property type="entry name" value="AdoMet_MTases"/>
    <property type="match status" value="1"/>
</dbReference>
<organism evidence="2 3">
    <name type="scientific">Streptomyces evansiae</name>
    <dbReference type="NCBI Taxonomy" id="3075535"/>
    <lineage>
        <taxon>Bacteria</taxon>
        <taxon>Bacillati</taxon>
        <taxon>Actinomycetota</taxon>
        <taxon>Actinomycetes</taxon>
        <taxon>Kitasatosporales</taxon>
        <taxon>Streptomycetaceae</taxon>
        <taxon>Streptomyces</taxon>
    </lineage>
</organism>
<dbReference type="EMBL" id="JAVRER010000078">
    <property type="protein sequence ID" value="MDT0419458.1"/>
    <property type="molecule type" value="Genomic_DNA"/>
</dbReference>
<dbReference type="RefSeq" id="WP_311677699.1">
    <property type="nucleotide sequence ID" value="NZ_JAVRER010000078.1"/>
</dbReference>
<dbReference type="InterPro" id="IPR050508">
    <property type="entry name" value="Methyltransf_Superfamily"/>
</dbReference>
<evidence type="ECO:0000259" key="1">
    <source>
        <dbReference type="Pfam" id="PF13649"/>
    </source>
</evidence>
<dbReference type="InterPro" id="IPR041698">
    <property type="entry name" value="Methyltransf_25"/>
</dbReference>
<dbReference type="SUPFAM" id="SSF53335">
    <property type="entry name" value="S-adenosyl-L-methionine-dependent methyltransferases"/>
    <property type="match status" value="1"/>
</dbReference>
<dbReference type="AlphaFoldDB" id="A0ABD5EFP3"/>
<sequence length="237" mass="24465">MTFPPPRALTSAEKTVASAVAPEGGAAVRGSYDTVAESYAELVGRGMEDEAVWERGVLRVFVESLAPGAVVGDLGCGTGRVAGYVRGLGASVVGVDISPGMLRVAARDHAQVGFAAGDMARLPLASGVLGGALAWYSTVHSSDGQVDAMAAEFARVLAPGGVLCVAFKVGPDGSAPASWLRHAYGHAVQLPVYRRPVDDMSAILGRHGLVETARVVRQPVGQHEPTPQGFVLLRRAA</sequence>
<dbReference type="GO" id="GO:0032259">
    <property type="term" value="P:methylation"/>
    <property type="evidence" value="ECO:0007669"/>
    <property type="project" value="UniProtKB-KW"/>
</dbReference>
<accession>A0ABD5EFP3</accession>
<keyword evidence="2" id="KW-0489">Methyltransferase</keyword>
<keyword evidence="2" id="KW-0808">Transferase</keyword>
<dbReference type="EC" id="2.1.1.-" evidence="2"/>
<feature type="domain" description="Methyltransferase" evidence="1">
    <location>
        <begin position="73"/>
        <end position="161"/>
    </location>
</feature>
<dbReference type="InterPro" id="IPR029063">
    <property type="entry name" value="SAM-dependent_MTases_sf"/>
</dbReference>